<keyword evidence="3" id="KW-1185">Reference proteome</keyword>
<accession>A0A4Z0Q1P4</accession>
<evidence type="ECO:0000313" key="3">
    <source>
        <dbReference type="Proteomes" id="UP000298471"/>
    </source>
</evidence>
<proteinExistence type="predicted"/>
<dbReference type="Proteomes" id="UP000298471">
    <property type="component" value="Unassembled WGS sequence"/>
</dbReference>
<evidence type="ECO:0008006" key="4">
    <source>
        <dbReference type="Google" id="ProtNLM"/>
    </source>
</evidence>
<comment type="caution">
    <text evidence="2">The sequence shown here is derived from an EMBL/GenBank/DDBJ whole genome shotgun (WGS) entry which is preliminary data.</text>
</comment>
<reference evidence="2 3" key="1">
    <citation type="submission" date="2019-04" db="EMBL/GenBank/DDBJ databases">
        <authorList>
            <person name="Feng G."/>
            <person name="Zhang J."/>
            <person name="Zhu H."/>
        </authorList>
    </citation>
    <scope>NUCLEOTIDE SEQUENCE [LARGE SCALE GENOMIC DNA]</scope>
    <source>
        <strain evidence="2 3">9PBR-1</strain>
    </source>
</reference>
<dbReference type="EMBL" id="SRMB01000004">
    <property type="protein sequence ID" value="TGE23409.1"/>
    <property type="molecule type" value="Genomic_DNA"/>
</dbReference>
<sequence length="267" mass="29303">MATPNLHRLLCQTAILLGLGSCTVYTPMQPAVSTVAAKGQLELTGSMQPNTRMEATAVYSPLPNTLVMGAGSFRPKIGDTTYSATRQWEVGLGSYVHLGPHWLLTGMAGYGAATTIKSIPGIGIGLYSGGYDRYKARYNKIFGQLSVARQLERQSFGVVYRITQVAYEQLDYSFGLNSDYSAIPMQKALRHEGLAFFRTKLGQQDRWQLQATLGLSGRATPQPSREQPAGPNQHDHYTEESEAKNASRPVLMTSLGVVFRPKFLVKH</sequence>
<dbReference type="OrthoDB" id="875142at2"/>
<dbReference type="AlphaFoldDB" id="A0A4Z0Q1P4"/>
<feature type="region of interest" description="Disordered" evidence="1">
    <location>
        <begin position="216"/>
        <end position="245"/>
    </location>
</feature>
<dbReference type="RefSeq" id="WP_135397086.1">
    <property type="nucleotide sequence ID" value="NZ_SRMB01000004.1"/>
</dbReference>
<name>A0A4Z0Q1P4_9BACT</name>
<organism evidence="2 3">
    <name type="scientific">Hymenobacter metallicola</name>
    <dbReference type="NCBI Taxonomy" id="2563114"/>
    <lineage>
        <taxon>Bacteria</taxon>
        <taxon>Pseudomonadati</taxon>
        <taxon>Bacteroidota</taxon>
        <taxon>Cytophagia</taxon>
        <taxon>Cytophagales</taxon>
        <taxon>Hymenobacteraceae</taxon>
        <taxon>Hymenobacter</taxon>
    </lineage>
</organism>
<evidence type="ECO:0000256" key="1">
    <source>
        <dbReference type="SAM" id="MobiDB-lite"/>
    </source>
</evidence>
<feature type="compositionally biased region" description="Basic and acidic residues" evidence="1">
    <location>
        <begin position="233"/>
        <end position="245"/>
    </location>
</feature>
<protein>
    <recommendedName>
        <fullName evidence="4">Outer membrane protein beta-barrel domain-containing protein</fullName>
    </recommendedName>
</protein>
<evidence type="ECO:0000313" key="2">
    <source>
        <dbReference type="EMBL" id="TGE23409.1"/>
    </source>
</evidence>
<feature type="compositionally biased region" description="Polar residues" evidence="1">
    <location>
        <begin position="216"/>
        <end position="225"/>
    </location>
</feature>
<gene>
    <name evidence="2" type="ORF">E5K02_19635</name>
</gene>